<reference evidence="3 4" key="1">
    <citation type="submission" date="2017-05" db="EMBL/GenBank/DDBJ databases">
        <authorList>
            <person name="Varghese N."/>
            <person name="Submissions S."/>
        </authorList>
    </citation>
    <scope>NUCLEOTIDE SEQUENCE [LARGE SCALE GENOMIC DNA]</scope>
    <source>
        <strain evidence="3 4">CGMCC 1.7287</strain>
    </source>
</reference>
<evidence type="ECO:0000259" key="2">
    <source>
        <dbReference type="Pfam" id="PF14341"/>
    </source>
</evidence>
<evidence type="ECO:0000256" key="1">
    <source>
        <dbReference type="SAM" id="Phobius"/>
    </source>
</evidence>
<keyword evidence="1" id="KW-0472">Membrane</keyword>
<gene>
    <name evidence="3" type="ORF">SAMN04487964_11752</name>
</gene>
<proteinExistence type="predicted"/>
<keyword evidence="1" id="KW-0812">Transmembrane</keyword>
<keyword evidence="4" id="KW-1185">Reference proteome</keyword>
<organism evidence="3 4">
    <name type="scientific">Marinobacterium sediminicola</name>
    <dbReference type="NCBI Taxonomy" id="518898"/>
    <lineage>
        <taxon>Bacteria</taxon>
        <taxon>Pseudomonadati</taxon>
        <taxon>Pseudomonadota</taxon>
        <taxon>Gammaproteobacteria</taxon>
        <taxon>Oceanospirillales</taxon>
        <taxon>Oceanospirillaceae</taxon>
        <taxon>Marinobacterium</taxon>
    </lineage>
</organism>
<dbReference type="PROSITE" id="PS00018">
    <property type="entry name" value="EF_HAND_1"/>
    <property type="match status" value="1"/>
</dbReference>
<dbReference type="Pfam" id="PF14341">
    <property type="entry name" value="PilX_N"/>
    <property type="match status" value="1"/>
</dbReference>
<dbReference type="InterPro" id="IPR025746">
    <property type="entry name" value="PilX_N_dom"/>
</dbReference>
<dbReference type="EMBL" id="FXWV01000017">
    <property type="protein sequence ID" value="SMR77799.1"/>
    <property type="molecule type" value="Genomic_DNA"/>
</dbReference>
<feature type="domain" description="Type 4 fimbrial biogenesis protein PilX N-terminal" evidence="2">
    <location>
        <begin position="14"/>
        <end position="65"/>
    </location>
</feature>
<dbReference type="RefSeq" id="WP_239039838.1">
    <property type="nucleotide sequence ID" value="NZ_BAAAEY010000004.1"/>
</dbReference>
<accession>A0ABY1S3F1</accession>
<sequence>MFRDDKHSVTHKQRGVATLVVVISLIIIMAVMALTVANSGIMDQRTTGSDIRAREAHEAAEAGLEYAVAWANSIRIPDVPVLPGVPGSTQLTCDGGTDDPYGCPPSLTTITGSTTNETYQYTLTYTVTTGAGTKLVRIESDAYSTADASTVAHAEVYLQQVPLGQGSPETTPVVVDGAFGDEIVGGGDILTITSTSTAIASSAGADEINEGHLEQRIWTDLDGDGEVDNMEIKVKVEPFKKGDFDCSSYSSHCAWNHTFQGELPFEDAVEYATAAGNVFTNDMPCGPPDPSKPAIYILKNTGPIGSADLSNPGCKDSKIIGSLTAPVAIIVPESYGCPPFSGGLSIYGYFYIENETACDASGWGGAKVYGSAIFEGPVTKLTSGTEFIEMDWGDSVGNTLNLPVDYANAIPGTWRDYE</sequence>
<dbReference type="Proteomes" id="UP001159257">
    <property type="component" value="Unassembled WGS sequence"/>
</dbReference>
<name>A0ABY1S3F1_9GAMM</name>
<comment type="caution">
    <text evidence="3">The sequence shown here is derived from an EMBL/GenBank/DDBJ whole genome shotgun (WGS) entry which is preliminary data.</text>
</comment>
<feature type="transmembrane region" description="Helical" evidence="1">
    <location>
        <begin position="16"/>
        <end position="37"/>
    </location>
</feature>
<dbReference type="InterPro" id="IPR018247">
    <property type="entry name" value="EF_Hand_1_Ca_BS"/>
</dbReference>
<keyword evidence="1" id="KW-1133">Transmembrane helix</keyword>
<protein>
    <submittedName>
        <fullName evidence="3">Tfp pilus assembly protein PilX</fullName>
    </submittedName>
</protein>
<evidence type="ECO:0000313" key="4">
    <source>
        <dbReference type="Proteomes" id="UP001159257"/>
    </source>
</evidence>
<evidence type="ECO:0000313" key="3">
    <source>
        <dbReference type="EMBL" id="SMR77799.1"/>
    </source>
</evidence>